<dbReference type="Proteomes" id="UP000270034">
    <property type="component" value="Chromosome"/>
</dbReference>
<organism evidence="3 4">
    <name type="scientific">Acetobacter orientalis</name>
    <dbReference type="NCBI Taxonomy" id="146474"/>
    <lineage>
        <taxon>Bacteria</taxon>
        <taxon>Pseudomonadati</taxon>
        <taxon>Pseudomonadota</taxon>
        <taxon>Alphaproteobacteria</taxon>
        <taxon>Acetobacterales</taxon>
        <taxon>Acetobacteraceae</taxon>
        <taxon>Acetobacter</taxon>
    </lineage>
</organism>
<dbReference type="KEGG" id="aot:AcetOri_orf00869"/>
<gene>
    <name evidence="3" type="ORF">AcetOrient_orf00869</name>
</gene>
<keyword evidence="2" id="KW-0732">Signal</keyword>
<dbReference type="AlphaFoldDB" id="A0A2Z5ZE22"/>
<protein>
    <submittedName>
        <fullName evidence="3">Uncharacterized protein</fullName>
    </submittedName>
</protein>
<evidence type="ECO:0000256" key="1">
    <source>
        <dbReference type="SAM" id="MobiDB-lite"/>
    </source>
</evidence>
<evidence type="ECO:0000256" key="2">
    <source>
        <dbReference type="SAM" id="SignalP"/>
    </source>
</evidence>
<dbReference type="EMBL" id="AP018515">
    <property type="protein sequence ID" value="BBC78952.1"/>
    <property type="molecule type" value="Genomic_DNA"/>
</dbReference>
<name>A0A2Z5ZE22_9PROT</name>
<reference evidence="3 4" key="1">
    <citation type="submission" date="2018-02" db="EMBL/GenBank/DDBJ databases">
        <title>Acetobacter orientalis genome.</title>
        <authorList>
            <person name="Nakashima N."/>
            <person name="Tamura T."/>
        </authorList>
    </citation>
    <scope>NUCLEOTIDE SEQUENCE [LARGE SCALE GENOMIC DNA]</scope>
    <source>
        <strain evidence="3 4">FAN1</strain>
    </source>
</reference>
<feature type="region of interest" description="Disordered" evidence="1">
    <location>
        <begin position="79"/>
        <end position="112"/>
    </location>
</feature>
<dbReference type="GeneID" id="76204381"/>
<sequence>MVMTSRALAIFLLLGVAACSPDHVMRQLTGRECNAGYIQEGEDWCAPPERPPAPQPYCTQSWNGVDCWARPDLMPNVARNVAEGPSGLTQDQNAQRLNMPINKIPPTNSYQP</sequence>
<feature type="chain" id="PRO_5030062448" evidence="2">
    <location>
        <begin position="19"/>
        <end position="112"/>
    </location>
</feature>
<dbReference type="PROSITE" id="PS51257">
    <property type="entry name" value="PROKAR_LIPOPROTEIN"/>
    <property type="match status" value="1"/>
</dbReference>
<evidence type="ECO:0000313" key="3">
    <source>
        <dbReference type="EMBL" id="BBC78952.1"/>
    </source>
</evidence>
<dbReference type="RefSeq" id="WP_232015122.1">
    <property type="nucleotide sequence ID" value="NZ_BAMX01000017.1"/>
</dbReference>
<evidence type="ECO:0000313" key="4">
    <source>
        <dbReference type="Proteomes" id="UP000270034"/>
    </source>
</evidence>
<feature type="compositionally biased region" description="Polar residues" evidence="1">
    <location>
        <begin position="87"/>
        <end position="96"/>
    </location>
</feature>
<accession>A0A2Z5ZE22</accession>
<feature type="signal peptide" evidence="2">
    <location>
        <begin position="1"/>
        <end position="18"/>
    </location>
</feature>
<proteinExistence type="predicted"/>